<dbReference type="PANTHER" id="PTHR12430:SF0">
    <property type="entry name" value="TRANSLOCASE OF OUTER MITOCHONDRIAL MEMBRANE 20"/>
    <property type="match status" value="1"/>
</dbReference>
<keyword evidence="4 11" id="KW-0812">Transmembrane</keyword>
<sequence>MKTTRSLSGSSLSLVVSKFKSLEMLSRTSVGIAAAGAGLCFLGYCIYFDRKRRSDPLFKQKLRERRRNAKQNQRTGSTQIDTSNPEAMSAFFLKEIQLGEDLLSKGDIDGGAEHLSTAVAVCGNPQQLLSVLQQTLPPQILQLVIQKLPAVSQKFSSTAPPEPAAAAPTSATIMELAEDDVE</sequence>
<dbReference type="InterPro" id="IPR022422">
    <property type="entry name" value="MAS20_rcpt_metazoan"/>
</dbReference>
<dbReference type="Pfam" id="PF02064">
    <property type="entry name" value="MAS20"/>
    <property type="match status" value="1"/>
</dbReference>
<keyword evidence="9 11" id="KW-0472">Membrane</keyword>
<feature type="compositionally biased region" description="Polar residues" evidence="10">
    <location>
        <begin position="70"/>
        <end position="82"/>
    </location>
</feature>
<dbReference type="Proteomes" id="UP001217089">
    <property type="component" value="Unassembled WGS sequence"/>
</dbReference>
<evidence type="ECO:0000313" key="13">
    <source>
        <dbReference type="Proteomes" id="UP001217089"/>
    </source>
</evidence>
<keyword evidence="7 11" id="KW-1133">Transmembrane helix</keyword>
<organism evidence="12 13">
    <name type="scientific">Tegillarca granosa</name>
    <name type="common">Malaysian cockle</name>
    <name type="synonym">Anadara granosa</name>
    <dbReference type="NCBI Taxonomy" id="220873"/>
    <lineage>
        <taxon>Eukaryota</taxon>
        <taxon>Metazoa</taxon>
        <taxon>Spiralia</taxon>
        <taxon>Lophotrochozoa</taxon>
        <taxon>Mollusca</taxon>
        <taxon>Bivalvia</taxon>
        <taxon>Autobranchia</taxon>
        <taxon>Pteriomorphia</taxon>
        <taxon>Arcoida</taxon>
        <taxon>Arcoidea</taxon>
        <taxon>Arcidae</taxon>
        <taxon>Tegillarca</taxon>
    </lineage>
</organism>
<keyword evidence="3" id="KW-0813">Transport</keyword>
<accession>A0ABQ9EWL6</accession>
<dbReference type="Gene3D" id="1.20.960.10">
    <property type="entry name" value="Mitochondrial outer membrane translocase complex, subunit Tom20 domain"/>
    <property type="match status" value="1"/>
</dbReference>
<dbReference type="PRINTS" id="PR00351">
    <property type="entry name" value="OM20RECEPTOR"/>
</dbReference>
<keyword evidence="6" id="KW-0653">Protein transport</keyword>
<dbReference type="PRINTS" id="PR01989">
    <property type="entry name" value="EUOM20RECPTR"/>
</dbReference>
<evidence type="ECO:0000256" key="10">
    <source>
        <dbReference type="SAM" id="MobiDB-lite"/>
    </source>
</evidence>
<dbReference type="InterPro" id="IPR002056">
    <property type="entry name" value="MAS20"/>
</dbReference>
<dbReference type="EMBL" id="JARBDR010000657">
    <property type="protein sequence ID" value="KAJ8309563.1"/>
    <property type="molecule type" value="Genomic_DNA"/>
</dbReference>
<evidence type="ECO:0000256" key="11">
    <source>
        <dbReference type="SAM" id="Phobius"/>
    </source>
</evidence>
<evidence type="ECO:0000256" key="9">
    <source>
        <dbReference type="ARBA" id="ARBA00023136"/>
    </source>
</evidence>
<dbReference type="SUPFAM" id="SSF47157">
    <property type="entry name" value="Mitochondrial import receptor subunit Tom20"/>
    <property type="match status" value="1"/>
</dbReference>
<proteinExistence type="inferred from homology"/>
<name>A0ABQ9EWL6_TEGGR</name>
<dbReference type="InterPro" id="IPR023392">
    <property type="entry name" value="Tom20_dom_sf"/>
</dbReference>
<evidence type="ECO:0000256" key="5">
    <source>
        <dbReference type="ARBA" id="ARBA00022787"/>
    </source>
</evidence>
<comment type="similarity">
    <text evidence="2">Belongs to the Tom20 family.</text>
</comment>
<evidence type="ECO:0000256" key="6">
    <source>
        <dbReference type="ARBA" id="ARBA00022927"/>
    </source>
</evidence>
<evidence type="ECO:0000256" key="2">
    <source>
        <dbReference type="ARBA" id="ARBA00005792"/>
    </source>
</evidence>
<evidence type="ECO:0000256" key="3">
    <source>
        <dbReference type="ARBA" id="ARBA00022448"/>
    </source>
</evidence>
<evidence type="ECO:0000256" key="7">
    <source>
        <dbReference type="ARBA" id="ARBA00022989"/>
    </source>
</evidence>
<reference evidence="12 13" key="1">
    <citation type="submission" date="2022-12" db="EMBL/GenBank/DDBJ databases">
        <title>Chromosome-level genome of Tegillarca granosa.</title>
        <authorList>
            <person name="Kim J."/>
        </authorList>
    </citation>
    <scope>NUCLEOTIDE SEQUENCE [LARGE SCALE GENOMIC DNA]</scope>
    <source>
        <strain evidence="12">Teg-2019</strain>
        <tissue evidence="12">Adductor muscle</tissue>
    </source>
</reference>
<evidence type="ECO:0008006" key="14">
    <source>
        <dbReference type="Google" id="ProtNLM"/>
    </source>
</evidence>
<keyword evidence="13" id="KW-1185">Reference proteome</keyword>
<evidence type="ECO:0000256" key="4">
    <source>
        <dbReference type="ARBA" id="ARBA00022692"/>
    </source>
</evidence>
<feature type="transmembrane region" description="Helical" evidence="11">
    <location>
        <begin position="29"/>
        <end position="48"/>
    </location>
</feature>
<protein>
    <recommendedName>
        <fullName evidence="14">Mitochondrial import receptor subunit TOM20 homolog</fullName>
    </recommendedName>
</protein>
<evidence type="ECO:0000256" key="8">
    <source>
        <dbReference type="ARBA" id="ARBA00023128"/>
    </source>
</evidence>
<evidence type="ECO:0000313" key="12">
    <source>
        <dbReference type="EMBL" id="KAJ8309563.1"/>
    </source>
</evidence>
<dbReference type="PANTHER" id="PTHR12430">
    <property type="entry name" value="MITOCHONDRIAL IMPORT RECEPTOR SUBUNIT TOM20"/>
    <property type="match status" value="1"/>
</dbReference>
<feature type="region of interest" description="Disordered" evidence="10">
    <location>
        <begin position="58"/>
        <end position="82"/>
    </location>
</feature>
<keyword evidence="8" id="KW-0496">Mitochondrion</keyword>
<evidence type="ECO:0000256" key="1">
    <source>
        <dbReference type="ARBA" id="ARBA00004572"/>
    </source>
</evidence>
<gene>
    <name evidence="12" type="ORF">KUTeg_014437</name>
</gene>
<keyword evidence="5" id="KW-1000">Mitochondrion outer membrane</keyword>
<comment type="caution">
    <text evidence="12">The sequence shown here is derived from an EMBL/GenBank/DDBJ whole genome shotgun (WGS) entry which is preliminary data.</text>
</comment>
<comment type="subcellular location">
    <subcellularLocation>
        <location evidence="1">Mitochondrion outer membrane</location>
        <topology evidence="1">Single-pass membrane protein</topology>
    </subcellularLocation>
</comment>
<feature type="compositionally biased region" description="Basic residues" evidence="10">
    <location>
        <begin position="60"/>
        <end position="69"/>
    </location>
</feature>